<dbReference type="CDD" id="cd00054">
    <property type="entry name" value="EGF_CA"/>
    <property type="match status" value="3"/>
</dbReference>
<feature type="domain" description="EGF-like" evidence="16">
    <location>
        <begin position="511"/>
        <end position="552"/>
    </location>
</feature>
<dbReference type="GO" id="GO:0006508">
    <property type="term" value="P:proteolysis"/>
    <property type="evidence" value="ECO:0007669"/>
    <property type="project" value="InterPro"/>
</dbReference>
<dbReference type="PROSITE" id="PS50026">
    <property type="entry name" value="EGF_3"/>
    <property type="match status" value="6"/>
</dbReference>
<dbReference type="PROSITE" id="PS01186">
    <property type="entry name" value="EGF_2"/>
    <property type="match status" value="5"/>
</dbReference>
<dbReference type="InterPro" id="IPR000152">
    <property type="entry name" value="EGF-type_Asp/Asn_hydroxyl_site"/>
</dbReference>
<feature type="disulfide bond" evidence="13">
    <location>
        <begin position="224"/>
        <end position="242"/>
    </location>
</feature>
<comment type="caution">
    <text evidence="18">The sequence shown here is derived from an EMBL/GenBank/DDBJ whole genome shotgun (WGS) entry which is preliminary data.</text>
</comment>
<evidence type="ECO:0000256" key="2">
    <source>
        <dbReference type="ARBA" id="ARBA00022525"/>
    </source>
</evidence>
<dbReference type="FunFam" id="4.10.400.10:FF:000034">
    <property type="entry name" value="Low-density lipoprotein receptor-related protein 2"/>
    <property type="match status" value="2"/>
</dbReference>
<dbReference type="PROSITE" id="PS01187">
    <property type="entry name" value="EGF_CA"/>
    <property type="match status" value="3"/>
</dbReference>
<dbReference type="FunFam" id="2.60.120.290:FF:000013">
    <property type="entry name" value="Membrane frizzled-related protein"/>
    <property type="match status" value="1"/>
</dbReference>
<dbReference type="PANTHER" id="PTHR47333:SF4">
    <property type="entry name" value="EGF-LIKE DOMAIN-CONTAINING PROTEIN"/>
    <property type="match status" value="1"/>
</dbReference>
<dbReference type="FunFam" id="2.40.10.10:FF:000054">
    <property type="entry name" value="Complement C1r subcomponent"/>
    <property type="match status" value="1"/>
</dbReference>
<dbReference type="STRING" id="50429.A0A2B4SGQ6"/>
<dbReference type="InterPro" id="IPR001254">
    <property type="entry name" value="Trypsin_dom"/>
</dbReference>
<dbReference type="Proteomes" id="UP000225706">
    <property type="component" value="Unassembled WGS sequence"/>
</dbReference>
<keyword evidence="4" id="KW-0768">Sushi</keyword>
<dbReference type="InterPro" id="IPR043504">
    <property type="entry name" value="Peptidase_S1_PA_chymotrypsin"/>
</dbReference>
<evidence type="ECO:0000256" key="6">
    <source>
        <dbReference type="ARBA" id="ARBA00022729"/>
    </source>
</evidence>
<keyword evidence="6 14" id="KW-0732">Signal</keyword>
<dbReference type="EMBL" id="LSMT01000099">
    <property type="protein sequence ID" value="PFX27625.1"/>
    <property type="molecule type" value="Genomic_DNA"/>
</dbReference>
<dbReference type="CDD" id="cd00190">
    <property type="entry name" value="Tryp_SPc"/>
    <property type="match status" value="1"/>
</dbReference>
<dbReference type="PROSITE" id="PS50240">
    <property type="entry name" value="TRYPSIN_DOM"/>
    <property type="match status" value="1"/>
</dbReference>
<dbReference type="FunFam" id="2.10.25.10:FF:000005">
    <property type="entry name" value="Fibrillin 2"/>
    <property type="match status" value="1"/>
</dbReference>
<keyword evidence="19" id="KW-1185">Reference proteome</keyword>
<evidence type="ECO:0000256" key="12">
    <source>
        <dbReference type="PROSITE-ProRule" id="PRU00076"/>
    </source>
</evidence>
<dbReference type="AlphaFoldDB" id="A0A2B4SGQ6"/>
<dbReference type="InterPro" id="IPR018097">
    <property type="entry name" value="EGF_Ca-bd_CS"/>
</dbReference>
<evidence type="ECO:0000256" key="13">
    <source>
        <dbReference type="PROSITE-ProRule" id="PRU00124"/>
    </source>
</evidence>
<dbReference type="InterPro" id="IPR026823">
    <property type="entry name" value="cEGF"/>
</dbReference>
<dbReference type="Gene3D" id="2.40.10.10">
    <property type="entry name" value="Trypsin-like serine proteases"/>
    <property type="match status" value="1"/>
</dbReference>
<evidence type="ECO:0000256" key="10">
    <source>
        <dbReference type="ARBA" id="ARBA00023157"/>
    </source>
</evidence>
<dbReference type="Gene3D" id="4.10.400.10">
    <property type="entry name" value="Low-density Lipoprotein Receptor"/>
    <property type="match status" value="2"/>
</dbReference>
<dbReference type="InterPro" id="IPR009030">
    <property type="entry name" value="Growth_fac_rcpt_cys_sf"/>
</dbReference>
<feature type="domain" description="EGF-like" evidence="16">
    <location>
        <begin position="387"/>
        <end position="427"/>
    </location>
</feature>
<dbReference type="Pfam" id="PF12662">
    <property type="entry name" value="cEGF"/>
    <property type="match status" value="1"/>
</dbReference>
<protein>
    <submittedName>
        <fullName evidence="18">Matrilin-2</fullName>
    </submittedName>
</protein>
<feature type="disulfide bond" evidence="13">
    <location>
        <begin position="181"/>
        <end position="193"/>
    </location>
</feature>
<dbReference type="GO" id="GO:0004252">
    <property type="term" value="F:serine-type endopeptidase activity"/>
    <property type="evidence" value="ECO:0007669"/>
    <property type="project" value="InterPro"/>
</dbReference>
<evidence type="ECO:0000256" key="7">
    <source>
        <dbReference type="ARBA" id="ARBA00022737"/>
    </source>
</evidence>
<feature type="domain" description="EGF-like" evidence="16">
    <location>
        <begin position="345"/>
        <end position="381"/>
    </location>
</feature>
<dbReference type="GO" id="GO:0005509">
    <property type="term" value="F:calcium ion binding"/>
    <property type="evidence" value="ECO:0007669"/>
    <property type="project" value="InterPro"/>
</dbReference>
<feature type="domain" description="EGF-like" evidence="16">
    <location>
        <begin position="304"/>
        <end position="344"/>
    </location>
</feature>
<dbReference type="GO" id="GO:0005576">
    <property type="term" value="C:extracellular region"/>
    <property type="evidence" value="ECO:0007669"/>
    <property type="project" value="UniProtKB-SubCell"/>
</dbReference>
<evidence type="ECO:0000259" key="15">
    <source>
        <dbReference type="PROSITE" id="PS01180"/>
    </source>
</evidence>
<dbReference type="CDD" id="cd00041">
    <property type="entry name" value="CUB"/>
    <property type="match status" value="1"/>
</dbReference>
<dbReference type="PANTHER" id="PTHR47333">
    <property type="entry name" value="VON WILLEBRAND FACTOR C AND EGF DOMAIN-CONTAINING PROTEIN"/>
    <property type="match status" value="1"/>
</dbReference>
<dbReference type="SMART" id="SM00192">
    <property type="entry name" value="LDLa"/>
    <property type="match status" value="2"/>
</dbReference>
<feature type="signal peptide" evidence="14">
    <location>
        <begin position="1"/>
        <end position="29"/>
    </location>
</feature>
<keyword evidence="10 13" id="KW-1015">Disulfide bond</keyword>
<feature type="disulfide bond" evidence="13">
    <location>
        <begin position="200"/>
        <end position="215"/>
    </location>
</feature>
<name>A0A2B4SGQ6_STYPI</name>
<dbReference type="InterPro" id="IPR052080">
    <property type="entry name" value="vWF_C/EGF_Fibrillin"/>
</dbReference>
<dbReference type="Pfam" id="PF14670">
    <property type="entry name" value="FXa_inhibition"/>
    <property type="match status" value="2"/>
</dbReference>
<dbReference type="InterPro" id="IPR036055">
    <property type="entry name" value="LDL_receptor-like_sf"/>
</dbReference>
<gene>
    <name evidence="18" type="primary">MATN2</name>
    <name evidence="18" type="ORF">AWC38_SpisGene7662</name>
</gene>
<dbReference type="Pfam" id="PF07645">
    <property type="entry name" value="EGF_CA"/>
    <property type="match status" value="6"/>
</dbReference>
<dbReference type="InterPro" id="IPR000742">
    <property type="entry name" value="EGF"/>
</dbReference>
<evidence type="ECO:0000256" key="9">
    <source>
        <dbReference type="ARBA" id="ARBA00022989"/>
    </source>
</evidence>
<feature type="disulfide bond" evidence="13">
    <location>
        <begin position="188"/>
        <end position="206"/>
    </location>
</feature>
<feature type="domain" description="EGF-like" evidence="16">
    <location>
        <begin position="553"/>
        <end position="593"/>
    </location>
</feature>
<feature type="domain" description="Peptidase S1" evidence="17">
    <location>
        <begin position="648"/>
        <end position="909"/>
    </location>
</feature>
<evidence type="ECO:0000259" key="17">
    <source>
        <dbReference type="PROSITE" id="PS50240"/>
    </source>
</evidence>
<evidence type="ECO:0000256" key="4">
    <source>
        <dbReference type="ARBA" id="ARBA00022659"/>
    </source>
</evidence>
<evidence type="ECO:0000259" key="16">
    <source>
        <dbReference type="PROSITE" id="PS50026"/>
    </source>
</evidence>
<keyword evidence="11" id="KW-0325">Glycoprotein</keyword>
<dbReference type="InterPro" id="IPR002172">
    <property type="entry name" value="LDrepeatLR_classA_rpt"/>
</dbReference>
<comment type="subcellular location">
    <subcellularLocation>
        <location evidence="1">Secreted</location>
    </subcellularLocation>
</comment>
<dbReference type="PROSITE" id="PS00010">
    <property type="entry name" value="ASX_HYDROXYL"/>
    <property type="match status" value="7"/>
</dbReference>
<evidence type="ECO:0000313" key="19">
    <source>
        <dbReference type="Proteomes" id="UP000225706"/>
    </source>
</evidence>
<comment type="caution">
    <text evidence="12">Lacks conserved residue(s) required for the propagation of feature annotation.</text>
</comment>
<keyword evidence="2" id="KW-0964">Secreted</keyword>
<dbReference type="Pfam" id="PF00089">
    <property type="entry name" value="Trypsin"/>
    <property type="match status" value="1"/>
</dbReference>
<dbReference type="Pfam" id="PF00057">
    <property type="entry name" value="Ldl_recept_a"/>
    <property type="match status" value="2"/>
</dbReference>
<evidence type="ECO:0000256" key="3">
    <source>
        <dbReference type="ARBA" id="ARBA00022536"/>
    </source>
</evidence>
<dbReference type="InterPro" id="IPR035914">
    <property type="entry name" value="Sperma_CUB_dom_sf"/>
</dbReference>
<evidence type="ECO:0000313" key="18">
    <source>
        <dbReference type="EMBL" id="PFX27625.1"/>
    </source>
</evidence>
<keyword evidence="7" id="KW-0677">Repeat</keyword>
<dbReference type="InterPro" id="IPR001881">
    <property type="entry name" value="EGF-like_Ca-bd_dom"/>
</dbReference>
<dbReference type="SMART" id="SM00042">
    <property type="entry name" value="CUB"/>
    <property type="match status" value="1"/>
</dbReference>
<dbReference type="SUPFAM" id="SSF49854">
    <property type="entry name" value="Spermadhesin, CUB domain"/>
    <property type="match status" value="1"/>
</dbReference>
<reference evidence="19" key="1">
    <citation type="journal article" date="2017" name="bioRxiv">
        <title>Comparative analysis of the genomes of Stylophora pistillata and Acropora digitifera provides evidence for extensive differences between species of corals.</title>
        <authorList>
            <person name="Voolstra C.R."/>
            <person name="Li Y."/>
            <person name="Liew Y.J."/>
            <person name="Baumgarten S."/>
            <person name="Zoccola D."/>
            <person name="Flot J.-F."/>
            <person name="Tambutte S."/>
            <person name="Allemand D."/>
            <person name="Aranda M."/>
        </authorList>
    </citation>
    <scope>NUCLEOTIDE SEQUENCE [LARGE SCALE GENOMIC DNA]</scope>
</reference>
<evidence type="ECO:0000256" key="14">
    <source>
        <dbReference type="SAM" id="SignalP"/>
    </source>
</evidence>
<dbReference type="SUPFAM" id="SSF57184">
    <property type="entry name" value="Growth factor receptor domain"/>
    <property type="match status" value="2"/>
</dbReference>
<dbReference type="SUPFAM" id="SSF57424">
    <property type="entry name" value="LDL receptor-like module"/>
    <property type="match status" value="2"/>
</dbReference>
<keyword evidence="3 12" id="KW-0245">EGF-like domain</keyword>
<dbReference type="FunFam" id="2.10.25.10:FF:000037">
    <property type="entry name" value="Signal peptide, CUB domain and EGF-like domain-containing 2"/>
    <property type="match status" value="1"/>
</dbReference>
<dbReference type="PRINTS" id="PR00261">
    <property type="entry name" value="LDLRECEPTOR"/>
</dbReference>
<dbReference type="FunFam" id="2.10.25.10:FF:000002">
    <property type="entry name" value="Latent-transforming growth factor beta-binding protein 3"/>
    <property type="match status" value="1"/>
</dbReference>
<keyword evidence="9" id="KW-1133">Transmembrane helix</keyword>
<dbReference type="SMART" id="SM00181">
    <property type="entry name" value="EGF"/>
    <property type="match status" value="10"/>
</dbReference>
<proteinExistence type="predicted"/>
<dbReference type="FunFam" id="2.10.25.10:FF:000008">
    <property type="entry name" value="Signal peptide, CUB domain, EGF-like 2"/>
    <property type="match status" value="1"/>
</dbReference>
<dbReference type="SUPFAM" id="SSF57196">
    <property type="entry name" value="EGF/Laminin"/>
    <property type="match status" value="2"/>
</dbReference>
<dbReference type="InterPro" id="IPR000859">
    <property type="entry name" value="CUB_dom"/>
</dbReference>
<dbReference type="InterPro" id="IPR023415">
    <property type="entry name" value="LDLR_class-A_CS"/>
</dbReference>
<feature type="domain" description="EGF-like" evidence="16">
    <location>
        <begin position="594"/>
        <end position="634"/>
    </location>
</feature>
<dbReference type="Gene3D" id="2.10.25.10">
    <property type="entry name" value="Laminin"/>
    <property type="match status" value="9"/>
</dbReference>
<dbReference type="SMART" id="SM00179">
    <property type="entry name" value="EGF_CA"/>
    <property type="match status" value="8"/>
</dbReference>
<dbReference type="PROSITE" id="PS00135">
    <property type="entry name" value="TRYPSIN_SER"/>
    <property type="match status" value="1"/>
</dbReference>
<dbReference type="Pfam" id="PF00431">
    <property type="entry name" value="CUB"/>
    <property type="match status" value="1"/>
</dbReference>
<feature type="domain" description="CUB" evidence="15">
    <location>
        <begin position="34"/>
        <end position="149"/>
    </location>
</feature>
<dbReference type="InterPro" id="IPR009003">
    <property type="entry name" value="Peptidase_S1_PA"/>
</dbReference>
<dbReference type="SMART" id="SM00020">
    <property type="entry name" value="Tryp_SPc"/>
    <property type="match status" value="1"/>
</dbReference>
<feature type="chain" id="PRO_5013083739" evidence="14">
    <location>
        <begin position="30"/>
        <end position="914"/>
    </location>
</feature>
<dbReference type="PROSITE" id="PS01209">
    <property type="entry name" value="LDLRA_1"/>
    <property type="match status" value="1"/>
</dbReference>
<keyword evidence="9" id="KW-0472">Membrane</keyword>
<organism evidence="18 19">
    <name type="scientific">Stylophora pistillata</name>
    <name type="common">Smooth cauliflower coral</name>
    <dbReference type="NCBI Taxonomy" id="50429"/>
    <lineage>
        <taxon>Eukaryota</taxon>
        <taxon>Metazoa</taxon>
        <taxon>Cnidaria</taxon>
        <taxon>Anthozoa</taxon>
        <taxon>Hexacorallia</taxon>
        <taxon>Scleractinia</taxon>
        <taxon>Astrocoeniina</taxon>
        <taxon>Pocilloporidae</taxon>
        <taxon>Stylophora</taxon>
    </lineage>
</organism>
<evidence type="ECO:0000256" key="8">
    <source>
        <dbReference type="ARBA" id="ARBA00022837"/>
    </source>
</evidence>
<sequence length="914" mass="100562">MKGNQGIYVVSFWLHISLVVFCLGRQGQSARPSCGRNYNGREGKIKSPNYPNYYSPRANCLYKITVPSGMRVRVRFNNFSVEPAGGSPTTCYDYVEVHDGPTTQNSSLGKYCGKLQPFSVFSTSNVMLVRFVSDRSVNNRGFQLNFQAKSLSRIQQQTLPPTATNAKTVPSTPVITTATPCSSKEFQCNDGSCIRKAYRCDGTFDCLDNSDEEKCPCKSFQMTCANGVCVNKLWICDGADDCGDGSDEKNCDAPTAPSSSLNCSVNNGGCEHKCTEVYVGQRKSISCSCRRGFNLLSDQKHCGDIDECRGNNGGCRHRCMNYPGGHTCACTQGYFLARDKKNCKDINECSNGNGGCNHDCVNTAGSFHCRCYPGFEFKTSNKKICQDINECDGNNGGCSHNCVNQAGSFYCQCPPGYKLLNDSKTCADVNECEISKGGCEHNCQNTLGSFYCTCRDGYIEDFVHSSKCMDIDECAEGVPACFDCHNTPGSFECTCDDPGFTANANKTGCEDIDECASNNGGCGEHKCVNNYGSFSCLCKPGYQFNPTTKSCEDIDECAGNLNGGCQQICKNNLGSYRCACRDGYKLRQQTRCLDIDECAESAHQCQQNCTNTDGSYTCSCKKGYFLSNNGHSCSKKRNPQECGVAPLVVSSFQGRWHSEEQPIWPWAALLHFSVYGDIEGCMATLIDKEWLITSAHWLYLGDKVIPTKFVKVELGAFPRGSSSHNPVLHDVSQIVIHKDFNGDRKVLTGNIALVRLTKPINVTDEIRPICIPTRMEVENLLKPGASSDGVVIGWGKTLEHRVRSTLHQAAVMVSHRSRCEQWASNIAFDENTMICAGYKEAERTACVGDSGSPLMFSVTTRDQSSTKWVLGGVMSWGLNVLPQGCHKDYRYTAYTSVERNLKWIKFRGNRGNTK</sequence>
<dbReference type="CDD" id="cd00112">
    <property type="entry name" value="LDLa"/>
    <property type="match status" value="2"/>
</dbReference>
<accession>A0A2B4SGQ6</accession>
<keyword evidence="8" id="KW-0106">Calcium</keyword>
<evidence type="ECO:0000256" key="5">
    <source>
        <dbReference type="ARBA" id="ARBA00022692"/>
    </source>
</evidence>
<dbReference type="PROSITE" id="PS50068">
    <property type="entry name" value="LDLRA_2"/>
    <property type="match status" value="2"/>
</dbReference>
<dbReference type="OrthoDB" id="10045365at2759"/>
<dbReference type="SUPFAM" id="SSF50494">
    <property type="entry name" value="Trypsin-like serine proteases"/>
    <property type="match status" value="1"/>
</dbReference>
<dbReference type="PROSITE" id="PS01180">
    <property type="entry name" value="CUB"/>
    <property type="match status" value="1"/>
</dbReference>
<dbReference type="InterPro" id="IPR033116">
    <property type="entry name" value="TRYPSIN_SER"/>
</dbReference>
<evidence type="ECO:0000256" key="11">
    <source>
        <dbReference type="ARBA" id="ARBA00023180"/>
    </source>
</evidence>
<feature type="disulfide bond" evidence="13">
    <location>
        <begin position="217"/>
        <end position="229"/>
    </location>
</feature>
<evidence type="ECO:0000256" key="1">
    <source>
        <dbReference type="ARBA" id="ARBA00004613"/>
    </source>
</evidence>
<dbReference type="FunFam" id="2.10.25.10:FF:000240">
    <property type="entry name" value="Vitamin K-dependent protein S"/>
    <property type="match status" value="3"/>
</dbReference>
<keyword evidence="5" id="KW-0812">Transmembrane</keyword>
<dbReference type="InterPro" id="IPR049883">
    <property type="entry name" value="NOTCH1_EGF-like"/>
</dbReference>
<feature type="disulfide bond" evidence="13">
    <location>
        <begin position="236"/>
        <end position="251"/>
    </location>
</feature>
<dbReference type="Gene3D" id="2.60.120.290">
    <property type="entry name" value="Spermadhesin, CUB domain"/>
    <property type="match status" value="1"/>
</dbReference>